<dbReference type="Proteomes" id="UP000799776">
    <property type="component" value="Unassembled WGS sequence"/>
</dbReference>
<sequence length="259" mass="28089">MASKIPDTYLWIGLGVCLFAAVRGVSYGLRVVYDLTEVHPQPETEASGSQGTEDDISLPSLQVLATKHTNPEVRKAATALIVERFAASTSAMNLLTQDLRAPHGTRARRSVDRAVSLLDDHGVDAEILRPDPSEHASPPQLEPIEITIPGLPQTDQLRSGPRREAVAPAADATLTTVEELFNMLFSGSDEPDAGANWVVVERDNIGGFLQSRARRRRTRNREAVVVNDGDRPLSQADIIQFAASGRRFGDASAADRADF</sequence>
<dbReference type="EMBL" id="ML978729">
    <property type="protein sequence ID" value="KAF2085636.1"/>
    <property type="molecule type" value="Genomic_DNA"/>
</dbReference>
<accession>A0A9P4LX07</accession>
<gene>
    <name evidence="1" type="ORF">K490DRAFT_67519</name>
</gene>
<comment type="caution">
    <text evidence="1">The sequence shown here is derived from an EMBL/GenBank/DDBJ whole genome shotgun (WGS) entry which is preliminary data.</text>
</comment>
<dbReference type="OrthoDB" id="5385189at2759"/>
<name>A0A9P4LX07_9PEZI</name>
<proteinExistence type="predicted"/>
<organism evidence="1 2">
    <name type="scientific">Saccharata proteae CBS 121410</name>
    <dbReference type="NCBI Taxonomy" id="1314787"/>
    <lineage>
        <taxon>Eukaryota</taxon>
        <taxon>Fungi</taxon>
        <taxon>Dikarya</taxon>
        <taxon>Ascomycota</taxon>
        <taxon>Pezizomycotina</taxon>
        <taxon>Dothideomycetes</taxon>
        <taxon>Dothideomycetes incertae sedis</taxon>
        <taxon>Botryosphaeriales</taxon>
        <taxon>Saccharataceae</taxon>
        <taxon>Saccharata</taxon>
    </lineage>
</organism>
<keyword evidence="2" id="KW-1185">Reference proteome</keyword>
<dbReference type="AlphaFoldDB" id="A0A9P4LX07"/>
<reference evidence="1" key="1">
    <citation type="journal article" date="2020" name="Stud. Mycol.">
        <title>101 Dothideomycetes genomes: a test case for predicting lifestyles and emergence of pathogens.</title>
        <authorList>
            <person name="Haridas S."/>
            <person name="Albert R."/>
            <person name="Binder M."/>
            <person name="Bloem J."/>
            <person name="Labutti K."/>
            <person name="Salamov A."/>
            <person name="Andreopoulos B."/>
            <person name="Baker S."/>
            <person name="Barry K."/>
            <person name="Bills G."/>
            <person name="Bluhm B."/>
            <person name="Cannon C."/>
            <person name="Castanera R."/>
            <person name="Culley D."/>
            <person name="Daum C."/>
            <person name="Ezra D."/>
            <person name="Gonzalez J."/>
            <person name="Henrissat B."/>
            <person name="Kuo A."/>
            <person name="Liang C."/>
            <person name="Lipzen A."/>
            <person name="Lutzoni F."/>
            <person name="Magnuson J."/>
            <person name="Mondo S."/>
            <person name="Nolan M."/>
            <person name="Ohm R."/>
            <person name="Pangilinan J."/>
            <person name="Park H.-J."/>
            <person name="Ramirez L."/>
            <person name="Alfaro M."/>
            <person name="Sun H."/>
            <person name="Tritt A."/>
            <person name="Yoshinaga Y."/>
            <person name="Zwiers L.-H."/>
            <person name="Turgeon B."/>
            <person name="Goodwin S."/>
            <person name="Spatafora J."/>
            <person name="Crous P."/>
            <person name="Grigoriev I."/>
        </authorList>
    </citation>
    <scope>NUCLEOTIDE SEQUENCE</scope>
    <source>
        <strain evidence="1">CBS 121410</strain>
    </source>
</reference>
<evidence type="ECO:0000313" key="1">
    <source>
        <dbReference type="EMBL" id="KAF2085636.1"/>
    </source>
</evidence>
<evidence type="ECO:0000313" key="2">
    <source>
        <dbReference type="Proteomes" id="UP000799776"/>
    </source>
</evidence>
<protein>
    <submittedName>
        <fullName evidence="1">Uncharacterized protein</fullName>
    </submittedName>
</protein>